<accession>A0ABY5HRR7</accession>
<dbReference type="RefSeq" id="WP_255805627.1">
    <property type="nucleotide sequence ID" value="NZ_CP038802.1"/>
</dbReference>
<keyword evidence="4" id="KW-1185">Reference proteome</keyword>
<evidence type="ECO:0000313" key="3">
    <source>
        <dbReference type="EMBL" id="UTY27622.1"/>
    </source>
</evidence>
<sequence>MKAGFFYKAFTEAEHPRDEKGRFTDKGEAPKKWYEKPPATKEELLDFATQALNKNANERLFIGYINTETQKRIKEITGLEAKTIILDSDSVRHSLNKETHNITLEDLQYMKEVINNADNIKVSNKKFIGNRVILFSKDIDGEIIFVEELRANRGQLELLTCYRKKKKPAINAAMLHKTMPPAAFVRNAFDSQAKYSVISGKGGHSSISHSENPNPAVSFSARPDNIIISQSSEKSSINNELQKTLNKLNEVFLPRINIMEAYMGKIAKNRLNTVTVEDVLKGARVQGVFDFEQNNMTKALVPAQGRNTQIKEEDINIEKMIRKRVQTMKHNNFATAYGNSYESMSRQKGLQSLFYNPLLLDTHAWGAVHTISPYYGKLISYRILRRVSEKAWVLNLCISNLIKKIRPFLKPSTEENKRGFRIVAKDSIKRKNGMTAAEVKTAESLENFILNTGDIEDDTREDDLDKYVSKIVRDICQLDQLSSELQYKRNGELCAFWAVDPATIEVALPYSEEQTGIKYVQVVNNIPYAYYGREDFIFDCMNPRTDLERAGYGYSVVEQAIDLITSSINTFMFNAGFFIENRLPRGILLLNGDADTDEVEDIEDYIVNLMSGPPSSQWRVPIIPAGKNSGGDGRRFEWVNLQGTNKEMEFQAWYDLQLSGIVGLFGFSMEDLGLHSQKSAPLIGSDSTPKIESSKSLVLGDMLSFLQKHFNRILSYKNPDYLFEFVGYERSDPRLTLDIDKNEIETYKTIDEKRTEKGLKPFNEKWSSVPLNQQVVQIFQSEGASSGMVDEDEGADDNENQDEEKDIEAGQEQEDEYDGKPDTGKKNSGGKSEWDSLSKSINQAVKIVI</sequence>
<protein>
    <recommendedName>
        <fullName evidence="2">Phage-Barnase-EndoU-ColicinE5/D-RelE like nuclease 3 domain-containing protein</fullName>
    </recommendedName>
</protein>
<evidence type="ECO:0000256" key="1">
    <source>
        <dbReference type="SAM" id="MobiDB-lite"/>
    </source>
</evidence>
<dbReference type="InterPro" id="IPR041301">
    <property type="entry name" value="PBECR3"/>
</dbReference>
<dbReference type="EMBL" id="CP038802">
    <property type="protein sequence ID" value="UTY27622.1"/>
    <property type="molecule type" value="Genomic_DNA"/>
</dbReference>
<feature type="domain" description="Phage-Barnase-EndoU-ColicinE5/D-RelE like nuclease 3" evidence="2">
    <location>
        <begin position="69"/>
        <end position="167"/>
    </location>
</feature>
<evidence type="ECO:0000259" key="2">
    <source>
        <dbReference type="Pfam" id="PF18812"/>
    </source>
</evidence>
<evidence type="ECO:0000313" key="4">
    <source>
        <dbReference type="Proteomes" id="UP001059401"/>
    </source>
</evidence>
<name>A0ABY5HRR7_9SPIR</name>
<dbReference type="Proteomes" id="UP001059401">
    <property type="component" value="Chromosome"/>
</dbReference>
<gene>
    <name evidence="3" type="ORF">E4N76_00455</name>
</gene>
<organism evidence="3 4">
    <name type="scientific">Treponema putidum</name>
    <dbReference type="NCBI Taxonomy" id="221027"/>
    <lineage>
        <taxon>Bacteria</taxon>
        <taxon>Pseudomonadati</taxon>
        <taxon>Spirochaetota</taxon>
        <taxon>Spirochaetia</taxon>
        <taxon>Spirochaetales</taxon>
        <taxon>Treponemataceae</taxon>
        <taxon>Treponema</taxon>
    </lineage>
</organism>
<feature type="region of interest" description="Disordered" evidence="1">
    <location>
        <begin position="783"/>
        <end position="837"/>
    </location>
</feature>
<dbReference type="Pfam" id="PF18812">
    <property type="entry name" value="PBECR3"/>
    <property type="match status" value="1"/>
</dbReference>
<feature type="compositionally biased region" description="Acidic residues" evidence="1">
    <location>
        <begin position="789"/>
        <end position="817"/>
    </location>
</feature>
<reference evidence="3" key="1">
    <citation type="submission" date="2019-04" db="EMBL/GenBank/DDBJ databases">
        <title>Whole genome sequencing of oral phylogroup 2 treponemes.</title>
        <authorList>
            <person name="Chan Y."/>
            <person name="Zeng H.H."/>
            <person name="Yu X.L."/>
            <person name="Leung W.K."/>
            <person name="Watt R.M."/>
        </authorList>
    </citation>
    <scope>NUCLEOTIDE SEQUENCE</scope>
    <source>
        <strain evidence="3">OMZ 847</strain>
    </source>
</reference>
<proteinExistence type="predicted"/>